<dbReference type="InterPro" id="IPR005119">
    <property type="entry name" value="LysR_subst-bd"/>
</dbReference>
<dbReference type="FunFam" id="1.10.10.10:FF:000001">
    <property type="entry name" value="LysR family transcriptional regulator"/>
    <property type="match status" value="1"/>
</dbReference>
<evidence type="ECO:0000313" key="7">
    <source>
        <dbReference type="Proteomes" id="UP000184693"/>
    </source>
</evidence>
<dbReference type="Gene3D" id="3.40.190.290">
    <property type="match status" value="1"/>
</dbReference>
<evidence type="ECO:0000259" key="5">
    <source>
        <dbReference type="PROSITE" id="PS50931"/>
    </source>
</evidence>
<organism evidence="6 7">
    <name type="scientific">Paraburkholderia phenazinium</name>
    <dbReference type="NCBI Taxonomy" id="60549"/>
    <lineage>
        <taxon>Bacteria</taxon>
        <taxon>Pseudomonadati</taxon>
        <taxon>Pseudomonadota</taxon>
        <taxon>Betaproteobacteria</taxon>
        <taxon>Burkholderiales</taxon>
        <taxon>Burkholderiaceae</taxon>
        <taxon>Paraburkholderia</taxon>
    </lineage>
</organism>
<accession>A0A1N6EJK5</accession>
<proteinExistence type="inferred from homology"/>
<dbReference type="SUPFAM" id="SSF53850">
    <property type="entry name" value="Periplasmic binding protein-like II"/>
    <property type="match status" value="1"/>
</dbReference>
<dbReference type="InterPro" id="IPR036390">
    <property type="entry name" value="WH_DNA-bd_sf"/>
</dbReference>
<sequence length="303" mass="32554">MDLNLREIRAFIAVAEAGSFTRAAVRLHLSQPALTVQIRRLEETLGARLFDRNSRNVALTPVGRELLPVLQKSLREMEHVLLDARALSDGSTGAVRIACLPSFAASLLPDLVRDFRQQVPGAAFDIRDVVASVVNRLVRSEEADLGLTGGEVVDPSLEVLHAGEDRLCIVCPLHHPLAKKRRITLESLAGYPLVLTAAGTSVRAVVDAAFEQAGVAPVLTCEPMYMMTAVAMVRAGLGLTILPGSAREILAEKSVVARAIDDPRFVRPIALVKKRGRTLPPITEAFVAAIASAVEGTRKGKGR</sequence>
<dbReference type="EMBL" id="FSRM01000001">
    <property type="protein sequence ID" value="SIN83194.1"/>
    <property type="molecule type" value="Genomic_DNA"/>
</dbReference>
<dbReference type="CDD" id="cd08440">
    <property type="entry name" value="PBP2_LTTR_like_4"/>
    <property type="match status" value="1"/>
</dbReference>
<dbReference type="AlphaFoldDB" id="A0A1N6EJK5"/>
<dbReference type="InterPro" id="IPR050950">
    <property type="entry name" value="HTH-type_LysR_regulators"/>
</dbReference>
<evidence type="ECO:0000313" key="6">
    <source>
        <dbReference type="EMBL" id="SIN83194.1"/>
    </source>
</evidence>
<dbReference type="PANTHER" id="PTHR30419">
    <property type="entry name" value="HTH-TYPE TRANSCRIPTIONAL REGULATOR YBHD"/>
    <property type="match status" value="1"/>
</dbReference>
<dbReference type="OrthoDB" id="646694at2"/>
<dbReference type="GO" id="GO:0003677">
    <property type="term" value="F:DNA binding"/>
    <property type="evidence" value="ECO:0007669"/>
    <property type="project" value="UniProtKB-KW"/>
</dbReference>
<evidence type="ECO:0000256" key="4">
    <source>
        <dbReference type="ARBA" id="ARBA00023163"/>
    </source>
</evidence>
<feature type="domain" description="HTH lysR-type" evidence="5">
    <location>
        <begin position="3"/>
        <end position="60"/>
    </location>
</feature>
<dbReference type="InterPro" id="IPR000847">
    <property type="entry name" value="LysR_HTH_N"/>
</dbReference>
<evidence type="ECO:0000256" key="1">
    <source>
        <dbReference type="ARBA" id="ARBA00009437"/>
    </source>
</evidence>
<dbReference type="InterPro" id="IPR036388">
    <property type="entry name" value="WH-like_DNA-bd_sf"/>
</dbReference>
<name>A0A1N6EJK5_9BURK</name>
<gene>
    <name evidence="6" type="ORF">SAMN05444168_0718</name>
</gene>
<reference evidence="6 7" key="1">
    <citation type="submission" date="2016-11" db="EMBL/GenBank/DDBJ databases">
        <authorList>
            <person name="Jaros S."/>
            <person name="Januszkiewicz K."/>
            <person name="Wedrychowicz H."/>
        </authorList>
    </citation>
    <scope>NUCLEOTIDE SEQUENCE [LARGE SCALE GENOMIC DNA]</scope>
    <source>
        <strain evidence="6 7">GAS86</strain>
    </source>
</reference>
<dbReference type="SUPFAM" id="SSF46785">
    <property type="entry name" value="Winged helix' DNA-binding domain"/>
    <property type="match status" value="1"/>
</dbReference>
<dbReference type="GO" id="GO:0003700">
    <property type="term" value="F:DNA-binding transcription factor activity"/>
    <property type="evidence" value="ECO:0007669"/>
    <property type="project" value="InterPro"/>
</dbReference>
<keyword evidence="2" id="KW-0805">Transcription regulation</keyword>
<evidence type="ECO:0000256" key="3">
    <source>
        <dbReference type="ARBA" id="ARBA00023125"/>
    </source>
</evidence>
<protein>
    <submittedName>
        <fullName evidence="6">Transcriptional regulator, LysR family</fullName>
    </submittedName>
</protein>
<dbReference type="Pfam" id="PF00126">
    <property type="entry name" value="HTH_1"/>
    <property type="match status" value="1"/>
</dbReference>
<evidence type="ECO:0000256" key="2">
    <source>
        <dbReference type="ARBA" id="ARBA00023015"/>
    </source>
</evidence>
<dbReference type="PRINTS" id="PR00039">
    <property type="entry name" value="HTHLYSR"/>
</dbReference>
<dbReference type="Proteomes" id="UP000184693">
    <property type="component" value="Unassembled WGS sequence"/>
</dbReference>
<dbReference type="PROSITE" id="PS50931">
    <property type="entry name" value="HTH_LYSR"/>
    <property type="match status" value="1"/>
</dbReference>
<dbReference type="Gene3D" id="1.10.10.10">
    <property type="entry name" value="Winged helix-like DNA-binding domain superfamily/Winged helix DNA-binding domain"/>
    <property type="match status" value="1"/>
</dbReference>
<dbReference type="RefSeq" id="WP_074263009.1">
    <property type="nucleotide sequence ID" value="NZ_FSRM01000001.1"/>
</dbReference>
<dbReference type="GO" id="GO:0005829">
    <property type="term" value="C:cytosol"/>
    <property type="evidence" value="ECO:0007669"/>
    <property type="project" value="TreeGrafter"/>
</dbReference>
<keyword evidence="4" id="KW-0804">Transcription</keyword>
<keyword evidence="3" id="KW-0238">DNA-binding</keyword>
<comment type="similarity">
    <text evidence="1">Belongs to the LysR transcriptional regulatory family.</text>
</comment>
<dbReference type="Pfam" id="PF03466">
    <property type="entry name" value="LysR_substrate"/>
    <property type="match status" value="1"/>
</dbReference>